<dbReference type="RefSeq" id="WP_188388460.1">
    <property type="nucleotide sequence ID" value="NZ_BMFK01000001.1"/>
</dbReference>
<dbReference type="SUPFAM" id="SSF53474">
    <property type="entry name" value="alpha/beta-Hydrolases"/>
    <property type="match status" value="1"/>
</dbReference>
<dbReference type="InterPro" id="IPR029058">
    <property type="entry name" value="AB_hydrolase_fold"/>
</dbReference>
<dbReference type="EMBL" id="BMFK01000001">
    <property type="protein sequence ID" value="GGE72240.1"/>
    <property type="molecule type" value="Genomic_DNA"/>
</dbReference>
<dbReference type="Proteomes" id="UP000605259">
    <property type="component" value="Unassembled WGS sequence"/>
</dbReference>
<comment type="caution">
    <text evidence="1">The sequence shown here is derived from an EMBL/GenBank/DDBJ whole genome shotgun (WGS) entry which is preliminary data.</text>
</comment>
<accession>A0A917AUZ7</accession>
<name>A0A917AUZ7_9BACI</name>
<keyword evidence="2" id="KW-1185">Reference proteome</keyword>
<evidence type="ECO:0000313" key="2">
    <source>
        <dbReference type="Proteomes" id="UP000605259"/>
    </source>
</evidence>
<dbReference type="AlphaFoldDB" id="A0A917AUZ7"/>
<dbReference type="GO" id="GO:0016787">
    <property type="term" value="F:hydrolase activity"/>
    <property type="evidence" value="ECO:0007669"/>
    <property type="project" value="UniProtKB-KW"/>
</dbReference>
<protein>
    <submittedName>
        <fullName evidence="1">Hydrolase</fullName>
    </submittedName>
</protein>
<reference evidence="1" key="2">
    <citation type="submission" date="2020-09" db="EMBL/GenBank/DDBJ databases">
        <authorList>
            <person name="Sun Q."/>
            <person name="Zhou Y."/>
        </authorList>
    </citation>
    <scope>NUCLEOTIDE SEQUENCE</scope>
    <source>
        <strain evidence="1">CGMCC 1.12698</strain>
    </source>
</reference>
<keyword evidence="1" id="KW-0378">Hydrolase</keyword>
<sequence>MEITERYFLQDGQWCVIHLPERPSGFGILLLGDTQHHVENNTSFWLQHVGRKKILERLRITGYTIFSSNLNGRHYGSDEAVRLTKNLYHMVMKKETLNKQIHIIAEGMGALVAFELMKSMPQYIRSVSFIDPLLQLKDTIQREKKNKFFYKRLVKDLQKAYTLEEDDVMHMIEDKGYEQDTSSIPVQLFLSTHAKVDGKRHARIYEQVRRTQDKPIILLFYVPERKYECSTSICLFLKAYEKEY</sequence>
<reference evidence="1" key="1">
    <citation type="journal article" date="2014" name="Int. J. Syst. Evol. Microbiol.">
        <title>Complete genome sequence of Corynebacterium casei LMG S-19264T (=DSM 44701T), isolated from a smear-ripened cheese.</title>
        <authorList>
            <consortium name="US DOE Joint Genome Institute (JGI-PGF)"/>
            <person name="Walter F."/>
            <person name="Albersmeier A."/>
            <person name="Kalinowski J."/>
            <person name="Ruckert C."/>
        </authorList>
    </citation>
    <scope>NUCLEOTIDE SEQUENCE</scope>
    <source>
        <strain evidence="1">CGMCC 1.12698</strain>
    </source>
</reference>
<organism evidence="1 2">
    <name type="scientific">Priestia taiwanensis</name>
    <dbReference type="NCBI Taxonomy" id="1347902"/>
    <lineage>
        <taxon>Bacteria</taxon>
        <taxon>Bacillati</taxon>
        <taxon>Bacillota</taxon>
        <taxon>Bacilli</taxon>
        <taxon>Bacillales</taxon>
        <taxon>Bacillaceae</taxon>
        <taxon>Priestia</taxon>
    </lineage>
</organism>
<dbReference type="Gene3D" id="3.40.50.1820">
    <property type="entry name" value="alpha/beta hydrolase"/>
    <property type="match status" value="1"/>
</dbReference>
<gene>
    <name evidence="1" type="ORF">GCM10007140_22720</name>
</gene>
<proteinExistence type="predicted"/>
<evidence type="ECO:0000313" key="1">
    <source>
        <dbReference type="EMBL" id="GGE72240.1"/>
    </source>
</evidence>